<dbReference type="Gene3D" id="1.20.120.910">
    <property type="entry name" value="DksA, coiled-coil domain"/>
    <property type="match status" value="1"/>
</dbReference>
<dbReference type="Pfam" id="PF01258">
    <property type="entry name" value="zf-dskA_traR"/>
    <property type="match status" value="1"/>
</dbReference>
<evidence type="ECO:0000313" key="6">
    <source>
        <dbReference type="EMBL" id="NED97091.1"/>
    </source>
</evidence>
<dbReference type="InterPro" id="IPR000962">
    <property type="entry name" value="Znf_DskA_TraR"/>
</dbReference>
<sequence>MTAWIARERLELERQATLKRLASLTGSFDAVVAASRHTNADDEHDPEGATIAFERAQVGVLVQQAEQHLQEIDIAIERLHAGTYGTCERCRGPIGERRLAARPVARTCITCAA</sequence>
<evidence type="ECO:0000256" key="2">
    <source>
        <dbReference type="ARBA" id="ARBA00022771"/>
    </source>
</evidence>
<dbReference type="PROSITE" id="PS01102">
    <property type="entry name" value="ZF_DKSA_1"/>
    <property type="match status" value="1"/>
</dbReference>
<keyword evidence="2" id="KW-0863">Zinc-finger</keyword>
<organism evidence="6 7">
    <name type="scientific">Phytoactinopolyspora alkaliphila</name>
    <dbReference type="NCBI Taxonomy" id="1783498"/>
    <lineage>
        <taxon>Bacteria</taxon>
        <taxon>Bacillati</taxon>
        <taxon>Actinomycetota</taxon>
        <taxon>Actinomycetes</taxon>
        <taxon>Jiangellales</taxon>
        <taxon>Jiangellaceae</taxon>
        <taxon>Phytoactinopolyspora</taxon>
    </lineage>
</organism>
<comment type="caution">
    <text evidence="6">The sequence shown here is derived from an EMBL/GenBank/DDBJ whole genome shotgun (WGS) entry which is preliminary data.</text>
</comment>
<dbReference type="PANTHER" id="PTHR33823:SF4">
    <property type="entry name" value="GENERAL STRESS PROTEIN 16O"/>
    <property type="match status" value="1"/>
</dbReference>
<keyword evidence="3" id="KW-0862">Zinc</keyword>
<evidence type="ECO:0000256" key="3">
    <source>
        <dbReference type="ARBA" id="ARBA00022833"/>
    </source>
</evidence>
<dbReference type="InterPro" id="IPR020458">
    <property type="entry name" value="Znf_DskA_TraR_CS"/>
</dbReference>
<protein>
    <submittedName>
        <fullName evidence="6">TraR/DksA family transcriptional regulator</fullName>
    </submittedName>
</protein>
<dbReference type="PANTHER" id="PTHR33823">
    <property type="entry name" value="RNA POLYMERASE-BINDING TRANSCRIPTION FACTOR DKSA-RELATED"/>
    <property type="match status" value="1"/>
</dbReference>
<reference evidence="6 7" key="1">
    <citation type="submission" date="2020-02" db="EMBL/GenBank/DDBJ databases">
        <authorList>
            <person name="Li X.-J."/>
            <person name="Feng X.-M."/>
        </authorList>
    </citation>
    <scope>NUCLEOTIDE SEQUENCE [LARGE SCALE GENOMIC DNA]</scope>
    <source>
        <strain evidence="6 7">CGMCC 4.7225</strain>
    </source>
</reference>
<evidence type="ECO:0000313" key="7">
    <source>
        <dbReference type="Proteomes" id="UP000469185"/>
    </source>
</evidence>
<evidence type="ECO:0000256" key="4">
    <source>
        <dbReference type="PROSITE-ProRule" id="PRU00510"/>
    </source>
</evidence>
<dbReference type="SUPFAM" id="SSF57716">
    <property type="entry name" value="Glucocorticoid receptor-like (DNA-binding domain)"/>
    <property type="match status" value="1"/>
</dbReference>
<proteinExistence type="predicted"/>
<keyword evidence="7" id="KW-1185">Reference proteome</keyword>
<accession>A0A6N9YPW0</accession>
<dbReference type="AlphaFoldDB" id="A0A6N9YPW0"/>
<name>A0A6N9YPW0_9ACTN</name>
<evidence type="ECO:0000256" key="1">
    <source>
        <dbReference type="ARBA" id="ARBA00022723"/>
    </source>
</evidence>
<keyword evidence="1" id="KW-0479">Metal-binding</keyword>
<gene>
    <name evidence="6" type="ORF">G1H11_17455</name>
</gene>
<dbReference type="PROSITE" id="PS51128">
    <property type="entry name" value="ZF_DKSA_2"/>
    <property type="match status" value="1"/>
</dbReference>
<dbReference type="GO" id="GO:0008270">
    <property type="term" value="F:zinc ion binding"/>
    <property type="evidence" value="ECO:0007669"/>
    <property type="project" value="UniProtKB-KW"/>
</dbReference>
<evidence type="ECO:0000259" key="5">
    <source>
        <dbReference type="Pfam" id="PF01258"/>
    </source>
</evidence>
<dbReference type="Proteomes" id="UP000469185">
    <property type="component" value="Unassembled WGS sequence"/>
</dbReference>
<feature type="domain" description="Zinc finger DksA/TraR C4-type" evidence="5">
    <location>
        <begin position="82"/>
        <end position="112"/>
    </location>
</feature>
<dbReference type="EMBL" id="JAAGOB010000009">
    <property type="protein sequence ID" value="NED97091.1"/>
    <property type="molecule type" value="Genomic_DNA"/>
</dbReference>
<feature type="zinc finger region" description="dksA C4-type" evidence="4">
    <location>
        <begin position="87"/>
        <end position="111"/>
    </location>
</feature>